<evidence type="ECO:0000313" key="2">
    <source>
        <dbReference type="EMBL" id="AJP58202.1"/>
    </source>
</evidence>
<organism evidence="2 3">
    <name type="scientific">Pandoraea vervacti</name>
    <dbReference type="NCBI Taxonomy" id="656178"/>
    <lineage>
        <taxon>Bacteria</taxon>
        <taxon>Pseudomonadati</taxon>
        <taxon>Pseudomonadota</taxon>
        <taxon>Betaproteobacteria</taxon>
        <taxon>Burkholderiales</taxon>
        <taxon>Burkholderiaceae</taxon>
        <taxon>Pandoraea</taxon>
    </lineage>
</organism>
<evidence type="ECO:0000256" key="1">
    <source>
        <dbReference type="SAM" id="MobiDB-lite"/>
    </source>
</evidence>
<evidence type="ECO:0000313" key="3">
    <source>
        <dbReference type="Proteomes" id="UP000035085"/>
    </source>
</evidence>
<sequence length="592" mass="63423">MPFSPFPSMTPPSTMTSPLNDVPPHNVASPDIATTSLRNLTLDDLLRTLREGQCSSQVAWETLMSLTSAAGRELRDSCLIARPTDPQGLAFSMATLFCKPERRRTLADLDSAGIFVDRSRSARLAPKDAALLMSDDGLRLWLRYAAAPSAYPTLFVDTIMAHAPGTEPAPTVERALRVLVACGRDTTTDVPISELPGDVYPPLSHLCSHVAVQWLPSLLNFGVNPNQLTAGGVPLVATALAAEAERLHSQGHDLLIAQDSLYRLGKTLYSHGAGLATPSRKGSPPAMLLALNGYCAAAEVLLGLGAACNTSEGNQSGNTLMHQLAAATRQKTYSFTAFFLLSIALRYGGDPDQKNHAGVSAISLLPDSLSHYVRISQKMISQARERALHVIANPRPKSAEESDGTLPTVSASLMSLAKRLCDGGHDPLRPHEALFQQVESLKQQGVDMTQLHRDGSPPVLWLTLRGYCGAAEVLLALAPDCNVPRFEGNTLMHFLAVATRRPGDAIYADYMLNTALRYGGDPTICNHAGHSAIASLSAERARFIRAGMAFIAQTRKSATLTVNARHTSYARATPMTQASPDASLVRHSVATS</sequence>
<feature type="region of interest" description="Disordered" evidence="1">
    <location>
        <begin position="1"/>
        <end position="30"/>
    </location>
</feature>
<dbReference type="Gene3D" id="1.25.40.20">
    <property type="entry name" value="Ankyrin repeat-containing domain"/>
    <property type="match status" value="2"/>
</dbReference>
<proteinExistence type="predicted"/>
<dbReference type="EMBL" id="CP010897">
    <property type="protein sequence ID" value="AJP58202.1"/>
    <property type="molecule type" value="Genomic_DNA"/>
</dbReference>
<accession>A0ABN4FU81</accession>
<dbReference type="Proteomes" id="UP000035085">
    <property type="component" value="Chromosome"/>
</dbReference>
<feature type="compositionally biased region" description="Pro residues" evidence="1">
    <location>
        <begin position="1"/>
        <end position="10"/>
    </location>
</feature>
<protein>
    <recommendedName>
        <fullName evidence="4">Ankyrin</fullName>
    </recommendedName>
</protein>
<keyword evidence="3" id="KW-1185">Reference proteome</keyword>
<evidence type="ECO:0008006" key="4">
    <source>
        <dbReference type="Google" id="ProtNLM"/>
    </source>
</evidence>
<reference evidence="3" key="1">
    <citation type="submission" date="2015-02" db="EMBL/GenBank/DDBJ databases">
        <title>Complete Genome Sequencing of Pandoraea vervacti NS15 sp. nov.</title>
        <authorList>
            <person name="Chan K.-G."/>
        </authorList>
    </citation>
    <scope>NUCLEOTIDE SEQUENCE [LARGE SCALE GENOMIC DNA]</scope>
    <source>
        <strain evidence="3">NS15</strain>
    </source>
</reference>
<name>A0ABN4FU81_9BURK</name>
<dbReference type="SUPFAM" id="SSF48403">
    <property type="entry name" value="Ankyrin repeat"/>
    <property type="match status" value="1"/>
</dbReference>
<dbReference type="InterPro" id="IPR036770">
    <property type="entry name" value="Ankyrin_rpt-contain_sf"/>
</dbReference>
<gene>
    <name evidence="2" type="ORF">UC34_16980</name>
</gene>